<dbReference type="OrthoDB" id="9814206at2"/>
<evidence type="ECO:0000256" key="3">
    <source>
        <dbReference type="ARBA" id="ARBA00022475"/>
    </source>
</evidence>
<sequence length="848" mass="93407">MPENGKSNSQRVLHLATLATRAWVIVSVLLVLASTIQVLAQPLQTSQPPSPLQPAQNASPRDSLQSFLRNTDALIALWRVKAPIREQKLYLRAAVESFNFEDTPYASSTSEQIERLLLAREILARTVLPPFDTIPNQADVAATGLTSWTVPGTDLRMTRIEAGRDAGDFKFDPITIEELELDYRRSRELPRLDGAQDAYQEYSLKPDIHGITEDLIANRLRGVRTTSPRDTLEAFMFNMNAAYAIATRAEAALDAVPPAISLQKARELQMDADDHLLQATSVFDLSEIPDVLRRDTGTESALLLKEILDRMPLPRLDAIPDAADLSGLAPEQAYRWRLPGTRIEIERLQSGPNAGNFLFDSASVEILLESYDALKDLPYRTDSTLTLADFRSSNATPGFYEFYISTPGYLVPSTHVLGEIVERLPGFLSVLVSGQTLWQWLGLVLTLIVLAAACWVVFKIVDGAALRFPGLITSWVAITAPLLAAYFVHLATGFVDNDINFTGIELSYLLFGAGVLELAFYVWAVWRLFNAVGTTILASPTMSGRGFDTSLIRLLSGILAVIASVGVAVFGLERLGVDIVPLLAGLGVGGLAVALAIRPTLENLISGLILFTDKPVRVGDFCTFGDTSGTVEDVGIRSTQIRGLDRALVSVPNAKFVDMELINWARCDKMLIKTTIGLRYETSDDQLRFVLVRLREMLHAHPKIDNETIRVRFSNYGDSSLDIAVRVYALTNDWNEFHAIREDVFLRIKAIIEASGTGFAFPSQTLYMAQDDGLNEDLSARADEEVAAWRRSGTLPFPRLTPDRMKALDGTLDYPPEGSSESAQARARDTQAAEPLSDPEWAPKKEPA</sequence>
<keyword evidence="5 8" id="KW-1133">Transmembrane helix</keyword>
<dbReference type="InterPro" id="IPR010920">
    <property type="entry name" value="LSM_dom_sf"/>
</dbReference>
<comment type="subcellular location">
    <subcellularLocation>
        <location evidence="1">Cell membrane</location>
        <topology evidence="1">Multi-pass membrane protein</topology>
    </subcellularLocation>
</comment>
<feature type="region of interest" description="Disordered" evidence="7">
    <location>
        <begin position="806"/>
        <end position="848"/>
    </location>
</feature>
<evidence type="ECO:0000313" key="11">
    <source>
        <dbReference type="EMBL" id="TWI89499.1"/>
    </source>
</evidence>
<dbReference type="SUPFAM" id="SSF50182">
    <property type="entry name" value="Sm-like ribonucleoproteins"/>
    <property type="match status" value="1"/>
</dbReference>
<dbReference type="InterPro" id="IPR011066">
    <property type="entry name" value="MscS_channel_C_sf"/>
</dbReference>
<feature type="transmembrane region" description="Helical" evidence="8">
    <location>
        <begin position="578"/>
        <end position="597"/>
    </location>
</feature>
<dbReference type="Pfam" id="PF00924">
    <property type="entry name" value="MS_channel_2nd"/>
    <property type="match status" value="1"/>
</dbReference>
<keyword evidence="6 8" id="KW-0472">Membrane</keyword>
<dbReference type="PANTHER" id="PTHR30566">
    <property type="entry name" value="YNAI-RELATED MECHANOSENSITIVE ION CHANNEL"/>
    <property type="match status" value="1"/>
</dbReference>
<evidence type="ECO:0000256" key="5">
    <source>
        <dbReference type="ARBA" id="ARBA00022989"/>
    </source>
</evidence>
<proteinExistence type="inferred from homology"/>
<evidence type="ECO:0000313" key="12">
    <source>
        <dbReference type="Proteomes" id="UP000320593"/>
    </source>
</evidence>
<accession>A0A562T7B9</accession>
<dbReference type="InterPro" id="IPR011014">
    <property type="entry name" value="MscS_channel_TM-2"/>
</dbReference>
<keyword evidence="3" id="KW-1003">Cell membrane</keyword>
<dbReference type="EMBL" id="VLLF01000003">
    <property type="protein sequence ID" value="TWI89499.1"/>
    <property type="molecule type" value="Genomic_DNA"/>
</dbReference>
<feature type="transmembrane region" description="Helical" evidence="8">
    <location>
        <begin position="437"/>
        <end position="458"/>
    </location>
</feature>
<dbReference type="SUPFAM" id="SSF82689">
    <property type="entry name" value="Mechanosensitive channel protein MscS (YggB), C-terminal domain"/>
    <property type="match status" value="1"/>
</dbReference>
<feature type="domain" description="Mechanosensitive ion channel MscS" evidence="9">
    <location>
        <begin position="601"/>
        <end position="666"/>
    </location>
</feature>
<dbReference type="InterPro" id="IPR006686">
    <property type="entry name" value="MscS_channel_CS"/>
</dbReference>
<dbReference type="Gene3D" id="1.10.287.1260">
    <property type="match status" value="1"/>
</dbReference>
<dbReference type="InterPro" id="IPR023408">
    <property type="entry name" value="MscS_beta-dom_sf"/>
</dbReference>
<gene>
    <name evidence="11" type="ORF">JM93_01702</name>
</gene>
<feature type="domain" description="Mechanosensitive ion channel MscS C-terminal" evidence="10">
    <location>
        <begin position="672"/>
        <end position="756"/>
    </location>
</feature>
<evidence type="ECO:0000256" key="4">
    <source>
        <dbReference type="ARBA" id="ARBA00022692"/>
    </source>
</evidence>
<dbReference type="AlphaFoldDB" id="A0A562T7B9"/>
<keyword evidence="12" id="KW-1185">Reference proteome</keyword>
<dbReference type="PROSITE" id="PS01246">
    <property type="entry name" value="UPF0003"/>
    <property type="match status" value="1"/>
</dbReference>
<dbReference type="RefSeq" id="WP_145342171.1">
    <property type="nucleotide sequence ID" value="NZ_SMLY01000063.1"/>
</dbReference>
<keyword evidence="4 8" id="KW-0812">Transmembrane</keyword>
<evidence type="ECO:0000259" key="9">
    <source>
        <dbReference type="Pfam" id="PF00924"/>
    </source>
</evidence>
<evidence type="ECO:0000256" key="7">
    <source>
        <dbReference type="SAM" id="MobiDB-lite"/>
    </source>
</evidence>
<dbReference type="Gene3D" id="2.30.30.60">
    <property type="match status" value="1"/>
</dbReference>
<organism evidence="11 12">
    <name type="scientific">Roseibium hamelinense</name>
    <dbReference type="NCBI Taxonomy" id="150831"/>
    <lineage>
        <taxon>Bacteria</taxon>
        <taxon>Pseudomonadati</taxon>
        <taxon>Pseudomonadota</taxon>
        <taxon>Alphaproteobacteria</taxon>
        <taxon>Hyphomicrobiales</taxon>
        <taxon>Stappiaceae</taxon>
        <taxon>Roseibium</taxon>
    </lineage>
</organism>
<feature type="transmembrane region" description="Helical" evidence="8">
    <location>
        <begin position="12"/>
        <end position="40"/>
    </location>
</feature>
<dbReference type="GO" id="GO:0005886">
    <property type="term" value="C:plasma membrane"/>
    <property type="evidence" value="ECO:0007669"/>
    <property type="project" value="UniProtKB-SubCell"/>
</dbReference>
<reference evidence="11 12" key="1">
    <citation type="submission" date="2019-07" db="EMBL/GenBank/DDBJ databases">
        <title>Genomic Encyclopedia of Archaeal and Bacterial Type Strains, Phase II (KMG-II): from individual species to whole genera.</title>
        <authorList>
            <person name="Goeker M."/>
        </authorList>
    </citation>
    <scope>NUCLEOTIDE SEQUENCE [LARGE SCALE GENOMIC DNA]</scope>
    <source>
        <strain evidence="11 12">ATCC BAA-252</strain>
    </source>
</reference>
<dbReference type="InterPro" id="IPR006685">
    <property type="entry name" value="MscS_channel_2nd"/>
</dbReference>
<feature type="transmembrane region" description="Helical" evidence="8">
    <location>
        <begin position="508"/>
        <end position="529"/>
    </location>
</feature>
<evidence type="ECO:0000256" key="6">
    <source>
        <dbReference type="ARBA" id="ARBA00023136"/>
    </source>
</evidence>
<dbReference type="Proteomes" id="UP000320593">
    <property type="component" value="Unassembled WGS sequence"/>
</dbReference>
<name>A0A562T7B9_9HYPH</name>
<feature type="transmembrane region" description="Helical" evidence="8">
    <location>
        <begin position="550"/>
        <end position="572"/>
    </location>
</feature>
<evidence type="ECO:0000259" key="10">
    <source>
        <dbReference type="Pfam" id="PF21082"/>
    </source>
</evidence>
<evidence type="ECO:0000256" key="8">
    <source>
        <dbReference type="SAM" id="Phobius"/>
    </source>
</evidence>
<comment type="similarity">
    <text evidence="2">Belongs to the MscS (TC 1.A.23) family.</text>
</comment>
<dbReference type="InterPro" id="IPR049278">
    <property type="entry name" value="MS_channel_C"/>
</dbReference>
<comment type="caution">
    <text evidence="11">The sequence shown here is derived from an EMBL/GenBank/DDBJ whole genome shotgun (WGS) entry which is preliminary data.</text>
</comment>
<dbReference type="Pfam" id="PF21082">
    <property type="entry name" value="MS_channel_3rd"/>
    <property type="match status" value="1"/>
</dbReference>
<dbReference type="GO" id="GO:0008381">
    <property type="term" value="F:mechanosensitive monoatomic ion channel activity"/>
    <property type="evidence" value="ECO:0007669"/>
    <property type="project" value="UniProtKB-ARBA"/>
</dbReference>
<dbReference type="PANTHER" id="PTHR30566:SF5">
    <property type="entry name" value="MECHANOSENSITIVE ION CHANNEL PROTEIN 1, MITOCHONDRIAL-RELATED"/>
    <property type="match status" value="1"/>
</dbReference>
<evidence type="ECO:0000256" key="2">
    <source>
        <dbReference type="ARBA" id="ARBA00008017"/>
    </source>
</evidence>
<dbReference type="SUPFAM" id="SSF82861">
    <property type="entry name" value="Mechanosensitive channel protein MscS (YggB), transmembrane region"/>
    <property type="match status" value="1"/>
</dbReference>
<evidence type="ECO:0000256" key="1">
    <source>
        <dbReference type="ARBA" id="ARBA00004651"/>
    </source>
</evidence>
<feature type="transmembrane region" description="Helical" evidence="8">
    <location>
        <begin position="470"/>
        <end position="488"/>
    </location>
</feature>
<protein>
    <submittedName>
        <fullName evidence="11">MscS family membrane protein</fullName>
    </submittedName>
</protein>
<dbReference type="Gene3D" id="3.30.70.100">
    <property type="match status" value="1"/>
</dbReference>